<feature type="domain" description="N-acetyltransferase" evidence="1">
    <location>
        <begin position="30"/>
        <end position="176"/>
    </location>
</feature>
<dbReference type="InterPro" id="IPR016181">
    <property type="entry name" value="Acyl_CoA_acyltransferase"/>
</dbReference>
<accession>A0A432M7B4</accession>
<comment type="caution">
    <text evidence="2">The sequence shown here is derived from an EMBL/GenBank/DDBJ whole genome shotgun (WGS) entry which is preliminary data.</text>
</comment>
<name>A0A432M7B4_9GAMM</name>
<sequence length="205" mass="23194">MLRACPDRDFQVEPGRPRDIFFFISEVVSGAWRQHFGTQFCSLPMTERQYGARCAKAILAHLLPSWRAATTTHFVVVRHRREVVGAALYSTSASLTSIEVVVVDERWRRQGVGRALVTYFQRHTPAGGSLECYCTTKSQVMVRLLKQLGFVRTHKSVECTIANGQRIHAPERWEWQAHYAPLARMQLNAGIQDKQTKAQASAHAA</sequence>
<evidence type="ECO:0000313" key="2">
    <source>
        <dbReference type="EMBL" id="RUL76793.1"/>
    </source>
</evidence>
<dbReference type="EMBL" id="RYYV01000005">
    <property type="protein sequence ID" value="RUL76793.1"/>
    <property type="molecule type" value="Genomic_DNA"/>
</dbReference>
<reference evidence="2 3" key="1">
    <citation type="submission" date="2018-12" db="EMBL/GenBank/DDBJ databases">
        <title>Dyella dinghuensis sp. nov. DHOA06 and Dyella choica sp. nov. 4M-K27, isolated from forest soil.</title>
        <authorList>
            <person name="Qiu L.-H."/>
            <person name="Gao Z.-H."/>
        </authorList>
    </citation>
    <scope>NUCLEOTIDE SEQUENCE [LARGE SCALE GENOMIC DNA]</scope>
    <source>
        <strain evidence="2 3">4M-K27</strain>
    </source>
</reference>
<dbReference type="Proteomes" id="UP000274358">
    <property type="component" value="Unassembled WGS sequence"/>
</dbReference>
<dbReference type="GO" id="GO:0016747">
    <property type="term" value="F:acyltransferase activity, transferring groups other than amino-acyl groups"/>
    <property type="evidence" value="ECO:0007669"/>
    <property type="project" value="InterPro"/>
</dbReference>
<protein>
    <submittedName>
        <fullName evidence="2">N-acetyltransferase</fullName>
    </submittedName>
</protein>
<dbReference type="AlphaFoldDB" id="A0A432M7B4"/>
<dbReference type="PROSITE" id="PS51186">
    <property type="entry name" value="GNAT"/>
    <property type="match status" value="1"/>
</dbReference>
<keyword evidence="2" id="KW-0808">Transferase</keyword>
<dbReference type="Gene3D" id="3.40.630.30">
    <property type="match status" value="1"/>
</dbReference>
<dbReference type="OrthoDB" id="5956925at2"/>
<evidence type="ECO:0000313" key="3">
    <source>
        <dbReference type="Proteomes" id="UP000274358"/>
    </source>
</evidence>
<proteinExistence type="predicted"/>
<organism evidence="2 3">
    <name type="scientific">Dyella choica</name>
    <dbReference type="NCBI Taxonomy" id="1927959"/>
    <lineage>
        <taxon>Bacteria</taxon>
        <taxon>Pseudomonadati</taxon>
        <taxon>Pseudomonadota</taxon>
        <taxon>Gammaproteobacteria</taxon>
        <taxon>Lysobacterales</taxon>
        <taxon>Rhodanobacteraceae</taxon>
        <taxon>Dyella</taxon>
    </lineage>
</organism>
<keyword evidence="3" id="KW-1185">Reference proteome</keyword>
<evidence type="ECO:0000259" key="1">
    <source>
        <dbReference type="PROSITE" id="PS51186"/>
    </source>
</evidence>
<gene>
    <name evidence="2" type="ORF">EKH80_08780</name>
</gene>
<dbReference type="Pfam" id="PF00583">
    <property type="entry name" value="Acetyltransf_1"/>
    <property type="match status" value="1"/>
</dbReference>
<dbReference type="SUPFAM" id="SSF55729">
    <property type="entry name" value="Acyl-CoA N-acyltransferases (Nat)"/>
    <property type="match status" value="1"/>
</dbReference>
<dbReference type="InterPro" id="IPR000182">
    <property type="entry name" value="GNAT_dom"/>
</dbReference>
<dbReference type="RefSeq" id="WP_126684353.1">
    <property type="nucleotide sequence ID" value="NZ_RYYV01000005.1"/>
</dbReference>